<accession>A0A4P6DGJ7</accession>
<feature type="signal peptide" evidence="2">
    <location>
        <begin position="1"/>
        <end position="19"/>
    </location>
</feature>
<evidence type="ECO:0000256" key="1">
    <source>
        <dbReference type="SAM" id="MobiDB-lite"/>
    </source>
</evidence>
<evidence type="ECO:0000256" key="2">
    <source>
        <dbReference type="SAM" id="SignalP"/>
    </source>
</evidence>
<dbReference type="EMBL" id="GHKJ01000861">
    <property type="protein sequence ID" value="MOY45891.1"/>
    <property type="molecule type" value="Transcribed_RNA"/>
</dbReference>
<dbReference type="AlphaFoldDB" id="A0A4P6DGJ7"/>
<reference evidence="3" key="1">
    <citation type="submission" date="2019-04" db="EMBL/GenBank/DDBJ databases">
        <title>Analysis of the testis transcriptome of the Chagas disease vector Rhodnius prolixus.</title>
        <authorList>
            <person name="Cesar J."/>
            <person name="Ribeiro J.M."/>
            <person name="Pereira M.H."/>
            <person name="Araujo R.N."/>
            <person name="Gontijo N.F."/>
            <person name="Pessoa G."/>
            <person name="Sant'Anna M.V."/>
            <person name="Sorgine M.H."/>
            <person name="Majerowicz D."/>
            <person name="Carvalho A.B."/>
            <person name="Braz G."/>
            <person name="Mesquita R."/>
            <person name="Lagerblad P.O."/>
            <person name="Koerich L.B."/>
        </authorList>
    </citation>
    <scope>NUCLEOTIDE SEQUENCE</scope>
</reference>
<sequence length="205" mass="22675">MKPTTFFFMISAMVVAASCKEGDKDNKAMDSKGSTVSSLKESEKINKNEKRAPLVMTAVAGELKFAPDMKYGAEFKYRPDMKYAAQPDLLGQSQFLAAGTQTVKPQYLMYSPPPQPPQMVLMLAVPHPSGQFLMLLPAQNLIYPMFYRPPPPLAPLAPVPIPSYQTPSYQQTQPTLSQAAGFVAQHQLSYSGPYRSDKYISSKQN</sequence>
<organism evidence="3">
    <name type="scientific">Rhodnius prolixus</name>
    <name type="common">Triatomid bug</name>
    <dbReference type="NCBI Taxonomy" id="13249"/>
    <lineage>
        <taxon>Eukaryota</taxon>
        <taxon>Metazoa</taxon>
        <taxon>Ecdysozoa</taxon>
        <taxon>Arthropoda</taxon>
        <taxon>Hexapoda</taxon>
        <taxon>Insecta</taxon>
        <taxon>Pterygota</taxon>
        <taxon>Neoptera</taxon>
        <taxon>Paraneoptera</taxon>
        <taxon>Hemiptera</taxon>
        <taxon>Heteroptera</taxon>
        <taxon>Panheteroptera</taxon>
        <taxon>Cimicomorpha</taxon>
        <taxon>Reduviidae</taxon>
        <taxon>Triatominae</taxon>
        <taxon>Rhodnius</taxon>
    </lineage>
</organism>
<feature type="chain" id="PRO_5020785619" evidence="2">
    <location>
        <begin position="20"/>
        <end position="205"/>
    </location>
</feature>
<feature type="region of interest" description="Disordered" evidence="1">
    <location>
        <begin position="23"/>
        <end position="44"/>
    </location>
</feature>
<name>A0A4P6DGJ7_RHOPR</name>
<protein>
    <submittedName>
        <fullName evidence="3">Uncharacterized protein</fullName>
    </submittedName>
</protein>
<evidence type="ECO:0000313" key="3">
    <source>
        <dbReference type="EMBL" id="MOY45891.1"/>
    </source>
</evidence>
<keyword evidence="2" id="KW-0732">Signal</keyword>
<dbReference type="PROSITE" id="PS51257">
    <property type="entry name" value="PROKAR_LIPOPROTEIN"/>
    <property type="match status" value="1"/>
</dbReference>
<proteinExistence type="predicted"/>